<comment type="caution">
    <text evidence="1">The sequence shown here is derived from an EMBL/GenBank/DDBJ whole genome shotgun (WGS) entry which is preliminary data.</text>
</comment>
<gene>
    <name evidence="1" type="ORF">M5X12_23845</name>
</gene>
<dbReference type="EMBL" id="JAMDNP010000057">
    <property type="protein sequence ID" value="MCY9763547.1"/>
    <property type="molecule type" value="Genomic_DNA"/>
</dbReference>
<evidence type="ECO:0000313" key="2">
    <source>
        <dbReference type="Proteomes" id="UP001527181"/>
    </source>
</evidence>
<keyword evidence="2" id="KW-1185">Reference proteome</keyword>
<dbReference type="Proteomes" id="UP001527181">
    <property type="component" value="Unassembled WGS sequence"/>
</dbReference>
<sequence>MASFKKTKVQARIPISTRQQFKKIAERVMVDPEKRTETQVFIDLIESEYKKFTEGE</sequence>
<evidence type="ECO:0008006" key="3">
    <source>
        <dbReference type="Google" id="ProtNLM"/>
    </source>
</evidence>
<evidence type="ECO:0000313" key="1">
    <source>
        <dbReference type="EMBL" id="MCY9763547.1"/>
    </source>
</evidence>
<reference evidence="1 2" key="1">
    <citation type="submission" date="2022-05" db="EMBL/GenBank/DDBJ databases">
        <title>Genome Sequencing of Bee-Associated Microbes.</title>
        <authorList>
            <person name="Dunlap C."/>
        </authorList>
    </citation>
    <scope>NUCLEOTIDE SEQUENCE [LARGE SCALE GENOMIC DNA]</scope>
    <source>
        <strain evidence="1 2">NRRL B-04010</strain>
    </source>
</reference>
<protein>
    <recommendedName>
        <fullName evidence="3">Phage protein</fullName>
    </recommendedName>
</protein>
<dbReference type="RefSeq" id="WP_268598730.1">
    <property type="nucleotide sequence ID" value="NZ_JAMDNP010000057.1"/>
</dbReference>
<proteinExistence type="predicted"/>
<accession>A0ABT4H3J4</accession>
<name>A0ABT4H3J4_PAEAL</name>
<organism evidence="1 2">
    <name type="scientific">Paenibacillus alvei</name>
    <name type="common">Bacillus alvei</name>
    <dbReference type="NCBI Taxonomy" id="44250"/>
    <lineage>
        <taxon>Bacteria</taxon>
        <taxon>Bacillati</taxon>
        <taxon>Bacillota</taxon>
        <taxon>Bacilli</taxon>
        <taxon>Bacillales</taxon>
        <taxon>Paenibacillaceae</taxon>
        <taxon>Paenibacillus</taxon>
    </lineage>
</organism>